<protein>
    <submittedName>
        <fullName evidence="1">Uncharacterized protein</fullName>
    </submittedName>
</protein>
<dbReference type="EMBL" id="JACXVP010000010">
    <property type="protein sequence ID" value="KAG5583255.1"/>
    <property type="molecule type" value="Genomic_DNA"/>
</dbReference>
<keyword evidence="2" id="KW-1185">Reference proteome</keyword>
<comment type="caution">
    <text evidence="1">The sequence shown here is derived from an EMBL/GenBank/DDBJ whole genome shotgun (WGS) entry which is preliminary data.</text>
</comment>
<sequence>MYQNKQFWDCKHFKEKLSLRFRAQTSPESPVAHSQFKTILTLLQKMQDNFSFISTQLDNIHISTSSISNITSLSPTITQEVAVEDAIDSATTRVREEIASALIRSWETNIQAMQTRCLMKVLTRLKDSVHEFDMAFDLVKDNSMGLQMPLQER</sequence>
<evidence type="ECO:0000313" key="2">
    <source>
        <dbReference type="Proteomes" id="UP000824120"/>
    </source>
</evidence>
<dbReference type="Proteomes" id="UP000824120">
    <property type="component" value="Chromosome 10"/>
</dbReference>
<accession>A0A9J5X671</accession>
<evidence type="ECO:0000313" key="1">
    <source>
        <dbReference type="EMBL" id="KAG5583255.1"/>
    </source>
</evidence>
<reference evidence="1 2" key="1">
    <citation type="submission" date="2020-09" db="EMBL/GenBank/DDBJ databases">
        <title>De no assembly of potato wild relative species, Solanum commersonii.</title>
        <authorList>
            <person name="Cho K."/>
        </authorList>
    </citation>
    <scope>NUCLEOTIDE SEQUENCE [LARGE SCALE GENOMIC DNA]</scope>
    <source>
        <strain evidence="1">LZ3.2</strain>
        <tissue evidence="1">Leaf</tissue>
    </source>
</reference>
<gene>
    <name evidence="1" type="ORF">H5410_053882</name>
</gene>
<proteinExistence type="predicted"/>
<organism evidence="1 2">
    <name type="scientific">Solanum commersonii</name>
    <name type="common">Commerson's wild potato</name>
    <name type="synonym">Commerson's nightshade</name>
    <dbReference type="NCBI Taxonomy" id="4109"/>
    <lineage>
        <taxon>Eukaryota</taxon>
        <taxon>Viridiplantae</taxon>
        <taxon>Streptophyta</taxon>
        <taxon>Embryophyta</taxon>
        <taxon>Tracheophyta</taxon>
        <taxon>Spermatophyta</taxon>
        <taxon>Magnoliopsida</taxon>
        <taxon>eudicotyledons</taxon>
        <taxon>Gunneridae</taxon>
        <taxon>Pentapetalae</taxon>
        <taxon>asterids</taxon>
        <taxon>lamiids</taxon>
        <taxon>Solanales</taxon>
        <taxon>Solanaceae</taxon>
        <taxon>Solanoideae</taxon>
        <taxon>Solaneae</taxon>
        <taxon>Solanum</taxon>
    </lineage>
</organism>
<dbReference type="AlphaFoldDB" id="A0A9J5X671"/>
<name>A0A9J5X671_SOLCO</name>